<dbReference type="STRING" id="426702.SAMN04488099_10682"/>
<dbReference type="PANTHER" id="PTHR34310">
    <property type="entry name" value="DUF427 DOMAIN PROTEIN (AFU_ORTHOLOGUE AFUA_3G02220)"/>
    <property type="match status" value="1"/>
</dbReference>
<evidence type="ECO:0000259" key="1">
    <source>
        <dbReference type="Pfam" id="PF04248"/>
    </source>
</evidence>
<gene>
    <name evidence="2" type="ORF">SAMN04488099_10682</name>
</gene>
<dbReference type="InterPro" id="IPR038694">
    <property type="entry name" value="DUF427_sf"/>
</dbReference>
<proteinExistence type="predicted"/>
<sequence>MRAVYKDVVLAESDRTELVENNHYFPRESVNMDLFVKSDTEYTCPWKGEATYYSIKIGDEIIKDAAWSYEDPKEKARNIKGHLAFEKQFVE</sequence>
<reference evidence="3" key="1">
    <citation type="submission" date="2016-10" db="EMBL/GenBank/DDBJ databases">
        <authorList>
            <person name="Varghese N."/>
            <person name="Submissions S."/>
        </authorList>
    </citation>
    <scope>NUCLEOTIDE SEQUENCE [LARGE SCALE GENOMIC DNA]</scope>
    <source>
        <strain evidence="3">DSM 19183</strain>
    </source>
</reference>
<evidence type="ECO:0000313" key="3">
    <source>
        <dbReference type="Proteomes" id="UP000199081"/>
    </source>
</evidence>
<dbReference type="Gene3D" id="2.170.150.40">
    <property type="entry name" value="Domain of unknown function (DUF427)"/>
    <property type="match status" value="1"/>
</dbReference>
<protein>
    <submittedName>
        <fullName evidence="2">Uncharacterized conserved protein, DUF427 family</fullName>
    </submittedName>
</protein>
<dbReference type="RefSeq" id="WP_091480491.1">
    <property type="nucleotide sequence ID" value="NZ_BJYC01000008.1"/>
</dbReference>
<dbReference type="Pfam" id="PF04248">
    <property type="entry name" value="NTP_transf_9"/>
    <property type="match status" value="1"/>
</dbReference>
<keyword evidence="3" id="KW-1185">Reference proteome</keyword>
<dbReference type="Proteomes" id="UP000199081">
    <property type="component" value="Unassembled WGS sequence"/>
</dbReference>
<organism evidence="2 3">
    <name type="scientific">Alkalibacterium pelagium</name>
    <dbReference type="NCBI Taxonomy" id="426702"/>
    <lineage>
        <taxon>Bacteria</taxon>
        <taxon>Bacillati</taxon>
        <taxon>Bacillota</taxon>
        <taxon>Bacilli</taxon>
        <taxon>Lactobacillales</taxon>
        <taxon>Carnobacteriaceae</taxon>
        <taxon>Alkalibacterium</taxon>
    </lineage>
</organism>
<evidence type="ECO:0000313" key="2">
    <source>
        <dbReference type="EMBL" id="SEK78624.1"/>
    </source>
</evidence>
<dbReference type="InterPro" id="IPR007361">
    <property type="entry name" value="DUF427"/>
</dbReference>
<dbReference type="EMBL" id="FNZU01000006">
    <property type="protein sequence ID" value="SEK78624.1"/>
    <property type="molecule type" value="Genomic_DNA"/>
</dbReference>
<accession>A0A1H7JW64</accession>
<name>A0A1H7JW64_9LACT</name>
<dbReference type="PANTHER" id="PTHR34310:SF5">
    <property type="entry name" value="DUF427 DOMAIN PROTEIN (AFU_ORTHOLOGUE AFUA_3G02220)"/>
    <property type="match status" value="1"/>
</dbReference>
<dbReference type="AlphaFoldDB" id="A0A1H7JW64"/>
<feature type="domain" description="DUF427" evidence="1">
    <location>
        <begin position="1"/>
        <end position="87"/>
    </location>
</feature>
<dbReference type="OrthoDB" id="119916at2"/>